<feature type="compositionally biased region" description="Basic and acidic residues" evidence="1">
    <location>
        <begin position="104"/>
        <end position="116"/>
    </location>
</feature>
<dbReference type="EMBL" id="BLJY01000013">
    <property type="protein sequence ID" value="GFF20937.1"/>
    <property type="molecule type" value="Genomic_DNA"/>
</dbReference>
<accession>A0A5M3ZCH7</accession>
<keyword evidence="3" id="KW-1185">Reference proteome</keyword>
<evidence type="ECO:0000313" key="2">
    <source>
        <dbReference type="EMBL" id="GFF20937.1"/>
    </source>
</evidence>
<dbReference type="AlphaFoldDB" id="A0A5M3ZCH7"/>
<reference evidence="2 3" key="1">
    <citation type="submission" date="2020-01" db="EMBL/GenBank/DDBJ databases">
        <title>Aspergillus terreus IFO 6365 whole genome shotgun sequence.</title>
        <authorList>
            <person name="Kanamasa S."/>
            <person name="Takahashi H."/>
        </authorList>
    </citation>
    <scope>NUCLEOTIDE SEQUENCE [LARGE SCALE GENOMIC DNA]</scope>
    <source>
        <strain evidence="2 3">IFO 6365</strain>
    </source>
</reference>
<comment type="caution">
    <text evidence="2">The sequence shown here is derived from an EMBL/GenBank/DDBJ whole genome shotgun (WGS) entry which is preliminary data.</text>
</comment>
<gene>
    <name evidence="2" type="ORF">ATEIFO6365_0013027100</name>
</gene>
<dbReference type="OrthoDB" id="4497577at2759"/>
<proteinExistence type="predicted"/>
<dbReference type="Proteomes" id="UP000452235">
    <property type="component" value="Unassembled WGS sequence"/>
</dbReference>
<organism evidence="2 3">
    <name type="scientific">Aspergillus terreus</name>
    <dbReference type="NCBI Taxonomy" id="33178"/>
    <lineage>
        <taxon>Eukaryota</taxon>
        <taxon>Fungi</taxon>
        <taxon>Dikarya</taxon>
        <taxon>Ascomycota</taxon>
        <taxon>Pezizomycotina</taxon>
        <taxon>Eurotiomycetes</taxon>
        <taxon>Eurotiomycetidae</taxon>
        <taxon>Eurotiales</taxon>
        <taxon>Aspergillaceae</taxon>
        <taxon>Aspergillus</taxon>
        <taxon>Aspergillus subgen. Circumdati</taxon>
    </lineage>
</organism>
<feature type="region of interest" description="Disordered" evidence="1">
    <location>
        <begin position="89"/>
        <end position="116"/>
    </location>
</feature>
<evidence type="ECO:0000313" key="3">
    <source>
        <dbReference type="Proteomes" id="UP000452235"/>
    </source>
</evidence>
<sequence>MLSSGLYIIFVNDTEVMTRKTNLEQNSFSSSRMPRQIFYLQHLSGDTYAIKGPKKNTIVTYESSENNYVVQPIAGNPGITKQNTSKFKITQNGSLGPSQDDYDGLERKKNELSTENDRLDKKNKMLSDKDDRLDKMNKRLKLELEDLRKKCSNDDSGLRLFIEGCGDWLAQLRGYMQAGQVQMMYPWLIDLDARVRNFIQQGYRYA</sequence>
<evidence type="ECO:0000256" key="1">
    <source>
        <dbReference type="SAM" id="MobiDB-lite"/>
    </source>
</evidence>
<name>A0A5M3ZCH7_ASPTE</name>
<protein>
    <submittedName>
        <fullName evidence="2">Uncharacterized protein</fullName>
    </submittedName>
</protein>